<protein>
    <submittedName>
        <fullName evidence="1">Uncharacterized protein</fullName>
    </submittedName>
</protein>
<dbReference type="EMBL" id="MTYJ01000088">
    <property type="protein sequence ID" value="OQV15445.1"/>
    <property type="molecule type" value="Genomic_DNA"/>
</dbReference>
<organism evidence="1 2">
    <name type="scientific">Hypsibius exemplaris</name>
    <name type="common">Freshwater tardigrade</name>
    <dbReference type="NCBI Taxonomy" id="2072580"/>
    <lineage>
        <taxon>Eukaryota</taxon>
        <taxon>Metazoa</taxon>
        <taxon>Ecdysozoa</taxon>
        <taxon>Tardigrada</taxon>
        <taxon>Eutardigrada</taxon>
        <taxon>Parachela</taxon>
        <taxon>Hypsibioidea</taxon>
        <taxon>Hypsibiidae</taxon>
        <taxon>Hypsibius</taxon>
    </lineage>
</organism>
<dbReference type="Proteomes" id="UP000192578">
    <property type="component" value="Unassembled WGS sequence"/>
</dbReference>
<evidence type="ECO:0000313" key="1">
    <source>
        <dbReference type="EMBL" id="OQV15445.1"/>
    </source>
</evidence>
<comment type="caution">
    <text evidence="1">The sequence shown here is derived from an EMBL/GenBank/DDBJ whole genome shotgun (WGS) entry which is preliminary data.</text>
</comment>
<gene>
    <name evidence="1" type="ORF">BV898_10320</name>
</gene>
<name>A0A1W0WJQ7_HYPEX</name>
<keyword evidence="2" id="KW-1185">Reference proteome</keyword>
<accession>A0A1W0WJQ7</accession>
<dbReference type="AlphaFoldDB" id="A0A1W0WJQ7"/>
<sequence>MITRVSAPLEVILQQTQTQQTLTTKEQMLNRNLFKSQGRAGGQGSYLKLVTRFFQTKYPDFTSNQYGYDISTRPLFEAVCFNCSRMIRKKERHRLATFQPEKPLEDEETLESTVPIEQHYDAAFLADVNYVAV</sequence>
<evidence type="ECO:0000313" key="2">
    <source>
        <dbReference type="Proteomes" id="UP000192578"/>
    </source>
</evidence>
<proteinExistence type="predicted"/>
<reference evidence="2" key="1">
    <citation type="submission" date="2017-01" db="EMBL/GenBank/DDBJ databases">
        <title>Comparative genomics of anhydrobiosis in the tardigrade Hypsibius dujardini.</title>
        <authorList>
            <person name="Yoshida Y."/>
            <person name="Koutsovoulos G."/>
            <person name="Laetsch D."/>
            <person name="Stevens L."/>
            <person name="Kumar S."/>
            <person name="Horikawa D."/>
            <person name="Ishino K."/>
            <person name="Komine S."/>
            <person name="Tomita M."/>
            <person name="Blaxter M."/>
            <person name="Arakawa K."/>
        </authorList>
    </citation>
    <scope>NUCLEOTIDE SEQUENCE [LARGE SCALE GENOMIC DNA]</scope>
    <source>
        <strain evidence="2">Z151</strain>
    </source>
</reference>